<dbReference type="Pfam" id="PF01535">
    <property type="entry name" value="PPR"/>
    <property type="match status" value="4"/>
</dbReference>
<dbReference type="SUPFAM" id="SSF48452">
    <property type="entry name" value="TPR-like"/>
    <property type="match status" value="1"/>
</dbReference>
<organism evidence="4 5">
    <name type="scientific">Macleaya cordata</name>
    <name type="common">Five-seeded plume-poppy</name>
    <name type="synonym">Bocconia cordata</name>
    <dbReference type="NCBI Taxonomy" id="56857"/>
    <lineage>
        <taxon>Eukaryota</taxon>
        <taxon>Viridiplantae</taxon>
        <taxon>Streptophyta</taxon>
        <taxon>Embryophyta</taxon>
        <taxon>Tracheophyta</taxon>
        <taxon>Spermatophyta</taxon>
        <taxon>Magnoliopsida</taxon>
        <taxon>Ranunculales</taxon>
        <taxon>Papaveraceae</taxon>
        <taxon>Papaveroideae</taxon>
        <taxon>Macleaya</taxon>
    </lineage>
</organism>
<dbReference type="AlphaFoldDB" id="A0A200PQW8"/>
<dbReference type="OMA" id="LCVYAPN"/>
<name>A0A200PQW8_MACCD</name>
<dbReference type="Pfam" id="PF13041">
    <property type="entry name" value="PPR_2"/>
    <property type="match status" value="1"/>
</dbReference>
<reference evidence="4 5" key="1">
    <citation type="journal article" date="2017" name="Mol. Plant">
        <title>The Genome of Medicinal Plant Macleaya cordata Provides New Insights into Benzylisoquinoline Alkaloids Metabolism.</title>
        <authorList>
            <person name="Liu X."/>
            <person name="Liu Y."/>
            <person name="Huang P."/>
            <person name="Ma Y."/>
            <person name="Qing Z."/>
            <person name="Tang Q."/>
            <person name="Cao H."/>
            <person name="Cheng P."/>
            <person name="Zheng Y."/>
            <person name="Yuan Z."/>
            <person name="Zhou Y."/>
            <person name="Liu J."/>
            <person name="Tang Z."/>
            <person name="Zhuo Y."/>
            <person name="Zhang Y."/>
            <person name="Yu L."/>
            <person name="Huang J."/>
            <person name="Yang P."/>
            <person name="Peng Q."/>
            <person name="Zhang J."/>
            <person name="Jiang W."/>
            <person name="Zhang Z."/>
            <person name="Lin K."/>
            <person name="Ro D.K."/>
            <person name="Chen X."/>
            <person name="Xiong X."/>
            <person name="Shang Y."/>
            <person name="Huang S."/>
            <person name="Zeng J."/>
        </authorList>
    </citation>
    <scope>NUCLEOTIDE SEQUENCE [LARGE SCALE GENOMIC DNA]</scope>
    <source>
        <strain evidence="5">cv. BLH2017</strain>
        <tissue evidence="4">Root</tissue>
    </source>
</reference>
<dbReference type="PANTHER" id="PTHR45717">
    <property type="entry name" value="OS12G0527900 PROTEIN"/>
    <property type="match status" value="1"/>
</dbReference>
<dbReference type="OrthoDB" id="429961at2759"/>
<proteinExistence type="inferred from homology"/>
<feature type="repeat" description="PPR" evidence="3">
    <location>
        <begin position="78"/>
        <end position="112"/>
    </location>
</feature>
<evidence type="ECO:0000256" key="1">
    <source>
        <dbReference type="ARBA" id="ARBA00007626"/>
    </source>
</evidence>
<gene>
    <name evidence="4" type="ORF">BVC80_9087g88</name>
</gene>
<evidence type="ECO:0000313" key="4">
    <source>
        <dbReference type="EMBL" id="OVA00589.1"/>
    </source>
</evidence>
<dbReference type="InParanoid" id="A0A200PQW8"/>
<dbReference type="NCBIfam" id="TIGR00756">
    <property type="entry name" value="PPR"/>
    <property type="match status" value="3"/>
</dbReference>
<dbReference type="FunCoup" id="A0A200PQW8">
    <property type="interactions" value="739"/>
</dbReference>
<accession>A0A200PQW8</accession>
<dbReference type="EMBL" id="MVGT01004291">
    <property type="protein sequence ID" value="OVA00589.1"/>
    <property type="molecule type" value="Genomic_DNA"/>
</dbReference>
<evidence type="ECO:0000313" key="5">
    <source>
        <dbReference type="Proteomes" id="UP000195402"/>
    </source>
</evidence>
<dbReference type="InterPro" id="IPR002885">
    <property type="entry name" value="PPR_rpt"/>
</dbReference>
<comment type="similarity">
    <text evidence="1">Belongs to the PPR family. P subfamily.</text>
</comment>
<sequence length="411" mass="46468">MSEKGICKFTASNHAVQLELIGRVRGLDSAESYFNNLSDQDKTEKTYGALLSCYARACLTEKSLSHMQKMKEMGLPMSSVNYNNIMSLYININEYEKVPDVLAEMKENGISPDNLSYSICINSYAARSDINGMEKVLQEMEGQPQIFMDWNTCAMVANFYIKAGLNEKALAYLKKSEEKLGKNNGHGYNHLITSYASLGNKTEVLRLWELKKVVCKRYINIDYTIMLGSLVKLGELEEAEKLFEEWESSTSSYDFRVPNTLLIGYCQNGLVDKAQEMLEDKIKKGKSPIPNSWGIVAAGYVNKSEMEKALECMKMAFELRAGSEGWRPNPKVITSLLGWLSDKGQVEEVEDFVGSLKTVIPMDREMYHALIKANVREGKEVDELLESMKADKIDEDEETEKILSLKEVKAE</sequence>
<dbReference type="InterPro" id="IPR011990">
    <property type="entry name" value="TPR-like_helical_dom_sf"/>
</dbReference>
<evidence type="ECO:0000256" key="3">
    <source>
        <dbReference type="PROSITE-ProRule" id="PRU00708"/>
    </source>
</evidence>
<dbReference type="PANTHER" id="PTHR45717:SF20">
    <property type="entry name" value="OS07G0598500 PROTEIN"/>
    <property type="match status" value="1"/>
</dbReference>
<dbReference type="GO" id="GO:0003729">
    <property type="term" value="F:mRNA binding"/>
    <property type="evidence" value="ECO:0007669"/>
    <property type="project" value="UniProtKB-ARBA"/>
</dbReference>
<dbReference type="GO" id="GO:0005739">
    <property type="term" value="C:mitochondrion"/>
    <property type="evidence" value="ECO:0007669"/>
    <property type="project" value="TreeGrafter"/>
</dbReference>
<dbReference type="Proteomes" id="UP000195402">
    <property type="component" value="Unassembled WGS sequence"/>
</dbReference>
<evidence type="ECO:0000256" key="2">
    <source>
        <dbReference type="ARBA" id="ARBA00022737"/>
    </source>
</evidence>
<dbReference type="PROSITE" id="PS51375">
    <property type="entry name" value="PPR"/>
    <property type="match status" value="3"/>
</dbReference>
<dbReference type="Gene3D" id="1.25.40.10">
    <property type="entry name" value="Tetratricopeptide repeat domain"/>
    <property type="match status" value="4"/>
</dbReference>
<keyword evidence="2" id="KW-0677">Repeat</keyword>
<feature type="repeat" description="PPR" evidence="3">
    <location>
        <begin position="43"/>
        <end position="77"/>
    </location>
</feature>
<comment type="caution">
    <text evidence="4">The sequence shown here is derived from an EMBL/GenBank/DDBJ whole genome shotgun (WGS) entry which is preliminary data.</text>
</comment>
<protein>
    <submittedName>
        <fullName evidence="4">Pentatricopeptide repeat</fullName>
    </submittedName>
</protein>
<keyword evidence="5" id="KW-1185">Reference proteome</keyword>
<feature type="repeat" description="PPR" evidence="3">
    <location>
        <begin position="254"/>
        <end position="288"/>
    </location>
</feature>